<evidence type="ECO:0000256" key="6">
    <source>
        <dbReference type="ARBA" id="ARBA00023136"/>
    </source>
</evidence>
<proteinExistence type="inferred from homology"/>
<keyword evidence="4 10" id="KW-0732">Signal</keyword>
<gene>
    <name evidence="12" type="primary">pilQ</name>
    <name evidence="12" type="ORF">ACFSKX_10160</name>
</gene>
<organism evidence="12 13">
    <name type="scientific">Microbulbifer halophilus</name>
    <dbReference type="NCBI Taxonomy" id="453963"/>
    <lineage>
        <taxon>Bacteria</taxon>
        <taxon>Pseudomonadati</taxon>
        <taxon>Pseudomonadota</taxon>
        <taxon>Gammaproteobacteria</taxon>
        <taxon>Cellvibrionales</taxon>
        <taxon>Microbulbiferaceae</taxon>
        <taxon>Microbulbifer</taxon>
    </lineage>
</organism>
<dbReference type="Gene3D" id="2.60.40.3470">
    <property type="match status" value="1"/>
</dbReference>
<dbReference type="SMART" id="SM00965">
    <property type="entry name" value="STN"/>
    <property type="match status" value="1"/>
</dbReference>
<feature type="region of interest" description="Disordered" evidence="9">
    <location>
        <begin position="408"/>
        <end position="429"/>
    </location>
</feature>
<evidence type="ECO:0000256" key="5">
    <source>
        <dbReference type="ARBA" id="ARBA00022927"/>
    </source>
</evidence>
<dbReference type="InterPro" id="IPR004845">
    <property type="entry name" value="T2SS_GspD_CS"/>
</dbReference>
<keyword evidence="13" id="KW-1185">Reference proteome</keyword>
<dbReference type="Pfam" id="PF00263">
    <property type="entry name" value="Secretin"/>
    <property type="match status" value="1"/>
</dbReference>
<comment type="subcellular location">
    <subcellularLocation>
        <location evidence="1 8">Cell outer membrane</location>
    </subcellularLocation>
</comment>
<evidence type="ECO:0000259" key="11">
    <source>
        <dbReference type="SMART" id="SM00965"/>
    </source>
</evidence>
<name>A0ABW5EB13_9GAMM</name>
<keyword evidence="7" id="KW-0998">Cell outer membrane</keyword>
<dbReference type="Pfam" id="PF11741">
    <property type="entry name" value="AMIN"/>
    <property type="match status" value="2"/>
</dbReference>
<dbReference type="Pfam" id="PF07660">
    <property type="entry name" value="STN"/>
    <property type="match status" value="1"/>
</dbReference>
<evidence type="ECO:0000256" key="8">
    <source>
        <dbReference type="RuleBase" id="RU004004"/>
    </source>
</evidence>
<keyword evidence="6" id="KW-0472">Membrane</keyword>
<evidence type="ECO:0000256" key="10">
    <source>
        <dbReference type="SAM" id="SignalP"/>
    </source>
</evidence>
<sequence length="754" mass="82239">MINRQLAKVLAPARVLLLGLAMMPAVLMAQGNQLNDIQFSELPGSRVQLRLTFSDVPPEPTGYTIEEPARIVMDFAGVESALTEKKYSLGIGAARSAVVVSSDDRTRLIVNLDELPVYTSERQGNQVLLEIGADSATTASVTAAPAEQSRGEGIQIGSEQRFEAASNIAIDNVDFRRGEKGEGKVIVSLSDPAVNIDVERTKGKILLTFLGADLPEELRQRLDVTDFATPVSSITVDHDGRNTVIAVDPSDSDYDYLAYQADNEYVLSVKPLTVAEVEEKKKEFRFTGEKLSLNFQDIEVRSVLQLIADFTDLNLVASDTVSGRITLRLDGVPWDQALELILKAKGLDKRQEGNVIMVAPAAEIAERERQELETRKQLQELAPLRTEYIQVRYADARELFTLFSGQQSGGGGGGQGNFAGGQQSQKGRSILSDRGNAIVDERTNTIILTDTEDKIAQFRELIEAIDIPIRQVMIEARIVNANTDFLKEVGVRWNYGEHHGLDGGGIGEGTGSLDGSFHLEDNREEVELFDPQTGEKLVDADGEPIEAVAWAPELQDTLLTDLGVNNPAGNIAYSILKNNFFVGLELSALENVGRAEIVSQPKVVTGDKQEANIKSGVELPYLEATSSGAASVTFRQAVLELNVTPQITPDNNIIMNLNISQDTVGELVGTTGIPAININSVDTKVLVRDGETIVLGGIFENTMVDGETKIPLLGDIPYLGHLFKNTVRQDDKREMLVFITPRIMEDELFYSGGK</sequence>
<dbReference type="NCBIfam" id="TIGR02515">
    <property type="entry name" value="IV_pilus_PilQ"/>
    <property type="match status" value="1"/>
</dbReference>
<dbReference type="EMBL" id="JBHUJD010000011">
    <property type="protein sequence ID" value="MFD2310778.1"/>
    <property type="molecule type" value="Genomic_DNA"/>
</dbReference>
<dbReference type="PROSITE" id="PS00875">
    <property type="entry name" value="T2SP_D"/>
    <property type="match status" value="1"/>
</dbReference>
<dbReference type="InterPro" id="IPR001775">
    <property type="entry name" value="GspD/PilQ"/>
</dbReference>
<evidence type="ECO:0000256" key="9">
    <source>
        <dbReference type="SAM" id="MobiDB-lite"/>
    </source>
</evidence>
<keyword evidence="5" id="KW-0653">Protein transport</keyword>
<protein>
    <submittedName>
        <fullName evidence="12">Type IV pilus secretin PilQ</fullName>
    </submittedName>
</protein>
<feature type="chain" id="PRO_5045576368" evidence="10">
    <location>
        <begin position="30"/>
        <end position="754"/>
    </location>
</feature>
<evidence type="ECO:0000256" key="7">
    <source>
        <dbReference type="ARBA" id="ARBA00023237"/>
    </source>
</evidence>
<dbReference type="InterPro" id="IPR011662">
    <property type="entry name" value="Secretin/TonB_short_N"/>
</dbReference>
<dbReference type="InterPro" id="IPR021731">
    <property type="entry name" value="AMIN_dom"/>
</dbReference>
<evidence type="ECO:0000256" key="1">
    <source>
        <dbReference type="ARBA" id="ARBA00004442"/>
    </source>
</evidence>
<comment type="similarity">
    <text evidence="2">Belongs to the bacterial secretin family. PilQ subfamily.</text>
</comment>
<dbReference type="Pfam" id="PF03958">
    <property type="entry name" value="Secretin_N"/>
    <property type="match status" value="1"/>
</dbReference>
<reference evidence="13" key="1">
    <citation type="journal article" date="2019" name="Int. J. Syst. Evol. Microbiol.">
        <title>The Global Catalogue of Microorganisms (GCM) 10K type strain sequencing project: providing services to taxonomists for standard genome sequencing and annotation.</title>
        <authorList>
            <consortium name="The Broad Institute Genomics Platform"/>
            <consortium name="The Broad Institute Genome Sequencing Center for Infectious Disease"/>
            <person name="Wu L."/>
            <person name="Ma J."/>
        </authorList>
    </citation>
    <scope>NUCLEOTIDE SEQUENCE [LARGE SCALE GENOMIC DNA]</scope>
    <source>
        <strain evidence="13">KCTC 12848</strain>
    </source>
</reference>
<accession>A0ABW5EB13</accession>
<dbReference type="Gene3D" id="3.30.1370.120">
    <property type="match status" value="1"/>
</dbReference>
<comment type="caution">
    <text evidence="12">The sequence shown here is derived from an EMBL/GenBank/DDBJ whole genome shotgun (WGS) entry which is preliminary data.</text>
</comment>
<evidence type="ECO:0000313" key="13">
    <source>
        <dbReference type="Proteomes" id="UP001597425"/>
    </source>
</evidence>
<feature type="domain" description="Secretin/TonB short N-terminal" evidence="11">
    <location>
        <begin position="313"/>
        <end position="361"/>
    </location>
</feature>
<dbReference type="InterPro" id="IPR004846">
    <property type="entry name" value="T2SS/T3SS_dom"/>
</dbReference>
<dbReference type="InterPro" id="IPR005644">
    <property type="entry name" value="NolW-like"/>
</dbReference>
<dbReference type="InterPro" id="IPR038591">
    <property type="entry name" value="NolW-like_sf"/>
</dbReference>
<evidence type="ECO:0000256" key="4">
    <source>
        <dbReference type="ARBA" id="ARBA00022729"/>
    </source>
</evidence>
<evidence type="ECO:0000256" key="2">
    <source>
        <dbReference type="ARBA" id="ARBA00006304"/>
    </source>
</evidence>
<feature type="compositionally biased region" description="Gly residues" evidence="9">
    <location>
        <begin position="408"/>
        <end position="419"/>
    </location>
</feature>
<dbReference type="Gene3D" id="3.30.1370.130">
    <property type="match status" value="1"/>
</dbReference>
<evidence type="ECO:0000313" key="12">
    <source>
        <dbReference type="EMBL" id="MFD2310778.1"/>
    </source>
</evidence>
<dbReference type="RefSeq" id="WP_265721663.1">
    <property type="nucleotide sequence ID" value="NZ_JAPIVK010000013.1"/>
</dbReference>
<dbReference type="InterPro" id="IPR013355">
    <property type="entry name" value="Pilus_4_PilQ"/>
</dbReference>
<keyword evidence="3 8" id="KW-0813">Transport</keyword>
<dbReference type="Proteomes" id="UP001597425">
    <property type="component" value="Unassembled WGS sequence"/>
</dbReference>
<dbReference type="PANTHER" id="PTHR30604">
    <property type="entry name" value="PROTEIN TRANSPORT PROTEIN HOFQ"/>
    <property type="match status" value="1"/>
</dbReference>
<evidence type="ECO:0000256" key="3">
    <source>
        <dbReference type="ARBA" id="ARBA00022448"/>
    </source>
</evidence>
<dbReference type="PRINTS" id="PR00811">
    <property type="entry name" value="BCTERIALGSPD"/>
</dbReference>
<dbReference type="PANTHER" id="PTHR30604:SF1">
    <property type="entry name" value="DNA UTILIZATION PROTEIN HOFQ"/>
    <property type="match status" value="1"/>
</dbReference>
<feature type="signal peptide" evidence="10">
    <location>
        <begin position="1"/>
        <end position="29"/>
    </location>
</feature>
<dbReference type="InterPro" id="IPR051808">
    <property type="entry name" value="Type_IV_pilus_biogenesis"/>
</dbReference>